<dbReference type="PANTHER" id="PTHR10357">
    <property type="entry name" value="ALPHA-AMYLASE FAMILY MEMBER"/>
    <property type="match status" value="1"/>
</dbReference>
<evidence type="ECO:0000313" key="3">
    <source>
        <dbReference type="EMBL" id="MBD8505703.1"/>
    </source>
</evidence>
<dbReference type="Pfam" id="PF00128">
    <property type="entry name" value="Alpha-amylase"/>
    <property type="match status" value="1"/>
</dbReference>
<evidence type="ECO:0000259" key="2">
    <source>
        <dbReference type="SMART" id="SM00642"/>
    </source>
</evidence>
<keyword evidence="4" id="KW-1185">Reference proteome</keyword>
<keyword evidence="3" id="KW-0378">Hydrolase</keyword>
<dbReference type="SMART" id="SM00642">
    <property type="entry name" value="Aamy"/>
    <property type="match status" value="1"/>
</dbReference>
<dbReference type="SUPFAM" id="SSF51445">
    <property type="entry name" value="(Trans)glycosidases"/>
    <property type="match status" value="1"/>
</dbReference>
<dbReference type="AlphaFoldDB" id="A0A927JAH7"/>
<name>A0A927JAH7_9ACTN</name>
<comment type="similarity">
    <text evidence="1">Belongs to the glycosyl hydrolase 13 family.</text>
</comment>
<dbReference type="GO" id="GO:0009313">
    <property type="term" value="P:oligosaccharide catabolic process"/>
    <property type="evidence" value="ECO:0007669"/>
    <property type="project" value="TreeGrafter"/>
</dbReference>
<dbReference type="InterPro" id="IPR017853">
    <property type="entry name" value="GH"/>
</dbReference>
<dbReference type="CDD" id="cd11332">
    <property type="entry name" value="AmyAc_OligoGlu_TS"/>
    <property type="match status" value="1"/>
</dbReference>
<dbReference type="Proteomes" id="UP000642993">
    <property type="component" value="Unassembled WGS sequence"/>
</dbReference>
<sequence length="527" mass="58710">MMTANARSWWQDAVIYQIYPRSFADSDDDGIGDLGGVRSRLGYIKALGIDAVWLCPVMRSPMIDHGYDVSDPRDIDPVFGDLAEMDALLEDAHEHGLRVLMDLVPNHTSSEHPWFEEALRSGPGSPARARYLFRRGKGPEGSEPPNNWASVFGGPAWTRITEPDGSPGEWYLHLFAPEQPDLDWTNPEVLDDLATTMRFWLDRGVDGFRIDVAHGMAKPEGLPDGDPTTMTPLYNGDGDARFDHDDVHDLHRRLRAVIDEYEDRVLIGEIWVRDPRRFARYVSDGELHLGFNFQLLEAKYKPDELRSAIDRSLDAVQGTPAPPTWTLSNHDVPREVTRYGSGDHERGSNRAAAALMLELALPGVVFLYNGAELGLPNVDDLPDEALQDPVWERSGHTDRGRDGARIPLPWWGTEPPYGFSGARDTWLPMPADWTGLTVKAQSSDPGSFLTRCRHAIRMRHELLRDTRHAIEWLDGPGAVLQFRRGRVLCMMNLGSQPVAAPEGRIAAASSPLADGAVPPDTTVWVIA</sequence>
<dbReference type="InterPro" id="IPR045857">
    <property type="entry name" value="O16G_dom_2"/>
</dbReference>
<dbReference type="Gene3D" id="3.90.400.10">
    <property type="entry name" value="Oligo-1,6-glucosidase, Domain 2"/>
    <property type="match status" value="1"/>
</dbReference>
<dbReference type="Gene3D" id="3.20.20.80">
    <property type="entry name" value="Glycosidases"/>
    <property type="match status" value="1"/>
</dbReference>
<protein>
    <submittedName>
        <fullName evidence="3">Glycoside hydrolase family 13 protein</fullName>
    </submittedName>
</protein>
<dbReference type="EMBL" id="JACYWE010000002">
    <property type="protein sequence ID" value="MBD8505703.1"/>
    <property type="molecule type" value="Genomic_DNA"/>
</dbReference>
<dbReference type="PANTHER" id="PTHR10357:SF179">
    <property type="entry name" value="NEUTRAL AND BASIC AMINO ACID TRANSPORT PROTEIN RBAT"/>
    <property type="match status" value="1"/>
</dbReference>
<accession>A0A927JAH7</accession>
<dbReference type="GO" id="GO:0016853">
    <property type="term" value="F:isomerase activity"/>
    <property type="evidence" value="ECO:0007669"/>
    <property type="project" value="UniProtKB-KW"/>
</dbReference>
<proteinExistence type="inferred from homology"/>
<organism evidence="3 4">
    <name type="scientific">Lolliginicoccus lacisalsi</name>
    <dbReference type="NCBI Taxonomy" id="2742202"/>
    <lineage>
        <taxon>Bacteria</taxon>
        <taxon>Bacillati</taxon>
        <taxon>Actinomycetota</taxon>
        <taxon>Actinomycetes</taxon>
        <taxon>Mycobacteriales</taxon>
        <taxon>Hoyosellaceae</taxon>
        <taxon>Lolliginicoccus</taxon>
    </lineage>
</organism>
<gene>
    <name evidence="3" type="ORF">HT102_04280</name>
</gene>
<dbReference type="GO" id="GO:0004556">
    <property type="term" value="F:alpha-amylase activity"/>
    <property type="evidence" value="ECO:0007669"/>
    <property type="project" value="TreeGrafter"/>
</dbReference>
<evidence type="ECO:0000256" key="1">
    <source>
        <dbReference type="ARBA" id="ARBA00008061"/>
    </source>
</evidence>
<reference evidence="3" key="1">
    <citation type="submission" date="2020-09" db="EMBL/GenBank/DDBJ databases">
        <title>Hoyosella lacisalsi sp. nov., a halotolerant actinobacterium isolated from soil of Lake Gudzhirganskoe.</title>
        <authorList>
            <person name="Yang Q."/>
            <person name="Guo P.Y."/>
            <person name="Liu S.W."/>
            <person name="Li F.N."/>
            <person name="Sun C.H."/>
        </authorList>
    </citation>
    <scope>NUCLEOTIDE SEQUENCE</scope>
    <source>
        <strain evidence="3">G463</strain>
    </source>
</reference>
<feature type="domain" description="Glycosyl hydrolase family 13 catalytic" evidence="2">
    <location>
        <begin position="17"/>
        <end position="405"/>
    </location>
</feature>
<dbReference type="InterPro" id="IPR006047">
    <property type="entry name" value="GH13_cat_dom"/>
</dbReference>
<evidence type="ECO:0000313" key="4">
    <source>
        <dbReference type="Proteomes" id="UP000642993"/>
    </source>
</evidence>
<comment type="caution">
    <text evidence="3">The sequence shown here is derived from an EMBL/GenBank/DDBJ whole genome shotgun (WGS) entry which is preliminary data.</text>
</comment>